<gene>
    <name evidence="2" type="ORF">BECKSD772E_GA0070983_11537</name>
    <name evidence="1" type="ORF">BECKSD772F_GA0070984_11577</name>
</gene>
<dbReference type="EMBL" id="CAADFU010000153">
    <property type="protein sequence ID" value="VFK48988.1"/>
    <property type="molecule type" value="Genomic_DNA"/>
</dbReference>
<sequence length="41" mass="4656">MVLMSVSSAKKVYIPCATFRKITLFNINILHKKLHTGAHRS</sequence>
<proteinExistence type="predicted"/>
<reference evidence="1" key="1">
    <citation type="submission" date="2019-02" db="EMBL/GenBank/DDBJ databases">
        <authorList>
            <person name="Gruber-Vodicka R. H."/>
            <person name="Seah K. B. B."/>
        </authorList>
    </citation>
    <scope>NUCLEOTIDE SEQUENCE</scope>
    <source>
        <strain evidence="2">BECK_S1320</strain>
        <strain evidence="1">BECK_S1321</strain>
    </source>
</reference>
<protein>
    <submittedName>
        <fullName evidence="1">Uncharacterized protein</fullName>
    </submittedName>
</protein>
<evidence type="ECO:0000313" key="1">
    <source>
        <dbReference type="EMBL" id="VFK43812.1"/>
    </source>
</evidence>
<evidence type="ECO:0000313" key="2">
    <source>
        <dbReference type="EMBL" id="VFK48988.1"/>
    </source>
</evidence>
<dbReference type="AlphaFoldDB" id="A0A450YQN4"/>
<name>A0A450YQN4_9GAMM</name>
<dbReference type="EMBL" id="CAADFR010000157">
    <property type="protein sequence ID" value="VFK43812.1"/>
    <property type="molecule type" value="Genomic_DNA"/>
</dbReference>
<organism evidence="1">
    <name type="scientific">Candidatus Kentrum sp. SD</name>
    <dbReference type="NCBI Taxonomy" id="2126332"/>
    <lineage>
        <taxon>Bacteria</taxon>
        <taxon>Pseudomonadati</taxon>
        <taxon>Pseudomonadota</taxon>
        <taxon>Gammaproteobacteria</taxon>
        <taxon>Candidatus Kentrum</taxon>
    </lineage>
</organism>
<accession>A0A450YQN4</accession>